<protein>
    <recommendedName>
        <fullName evidence="4">Transposase</fullName>
    </recommendedName>
</protein>
<keyword evidence="3" id="KW-1185">Reference proteome</keyword>
<evidence type="ECO:0000313" key="2">
    <source>
        <dbReference type="EMBL" id="MFD2185005.1"/>
    </source>
</evidence>
<dbReference type="Proteomes" id="UP001597314">
    <property type="component" value="Unassembled WGS sequence"/>
</dbReference>
<name>A0ABW5AR77_9BRAD</name>
<feature type="compositionally biased region" description="Polar residues" evidence="1">
    <location>
        <begin position="1"/>
        <end position="11"/>
    </location>
</feature>
<proteinExistence type="predicted"/>
<evidence type="ECO:0000256" key="1">
    <source>
        <dbReference type="SAM" id="MobiDB-lite"/>
    </source>
</evidence>
<accession>A0ABW5AR77</accession>
<dbReference type="RefSeq" id="WP_378480137.1">
    <property type="nucleotide sequence ID" value="NZ_JBHUIW010000044.1"/>
</dbReference>
<organism evidence="2 3">
    <name type="scientific">Rhodoplanes azumiensis</name>
    <dbReference type="NCBI Taxonomy" id="1897628"/>
    <lineage>
        <taxon>Bacteria</taxon>
        <taxon>Pseudomonadati</taxon>
        <taxon>Pseudomonadota</taxon>
        <taxon>Alphaproteobacteria</taxon>
        <taxon>Hyphomicrobiales</taxon>
        <taxon>Nitrobacteraceae</taxon>
        <taxon>Rhodoplanes</taxon>
    </lineage>
</organism>
<sequence>MPESEAITSAARSPATAVPIGAPRGRGKRLPSTLARLATRDRLVRQWRDAFLSDASALAAAETIARELTRYRAAAWTRERTADECPQRHRGRPAELAWCVLKVCDRDLSARHIRRIIAT</sequence>
<comment type="caution">
    <text evidence="2">The sequence shown here is derived from an EMBL/GenBank/DDBJ whole genome shotgun (WGS) entry which is preliminary data.</text>
</comment>
<dbReference type="EMBL" id="JBHUIW010000044">
    <property type="protein sequence ID" value="MFD2185005.1"/>
    <property type="molecule type" value="Genomic_DNA"/>
</dbReference>
<reference evidence="3" key="1">
    <citation type="journal article" date="2019" name="Int. J. Syst. Evol. Microbiol.">
        <title>The Global Catalogue of Microorganisms (GCM) 10K type strain sequencing project: providing services to taxonomists for standard genome sequencing and annotation.</title>
        <authorList>
            <consortium name="The Broad Institute Genomics Platform"/>
            <consortium name="The Broad Institute Genome Sequencing Center for Infectious Disease"/>
            <person name="Wu L."/>
            <person name="Ma J."/>
        </authorList>
    </citation>
    <scope>NUCLEOTIDE SEQUENCE [LARGE SCALE GENOMIC DNA]</scope>
    <source>
        <strain evidence="3">CGMCC 1.6774</strain>
    </source>
</reference>
<evidence type="ECO:0000313" key="3">
    <source>
        <dbReference type="Proteomes" id="UP001597314"/>
    </source>
</evidence>
<gene>
    <name evidence="2" type="ORF">ACFSOX_22865</name>
</gene>
<evidence type="ECO:0008006" key="4">
    <source>
        <dbReference type="Google" id="ProtNLM"/>
    </source>
</evidence>
<feature type="region of interest" description="Disordered" evidence="1">
    <location>
        <begin position="1"/>
        <end position="31"/>
    </location>
</feature>